<proteinExistence type="predicted"/>
<dbReference type="Proteomes" id="UP000233654">
    <property type="component" value="Unassembled WGS sequence"/>
</dbReference>
<dbReference type="Pfam" id="PF20660">
    <property type="entry name" value="DUF6812"/>
    <property type="match status" value="1"/>
</dbReference>
<dbReference type="EMBL" id="PHEX01000011">
    <property type="protein sequence ID" value="PKQ28571.1"/>
    <property type="molecule type" value="Genomic_DNA"/>
</dbReference>
<dbReference type="AlphaFoldDB" id="A0A2N3G785"/>
<reference evidence="1 2" key="1">
    <citation type="journal article" date="2017" name="ISME J.">
        <title>Potential for microbial H2 and metal transformations associated with novel bacteria and archaea in deep terrestrial subsurface sediments.</title>
        <authorList>
            <person name="Hernsdorf A.W."/>
            <person name="Amano Y."/>
            <person name="Miyakawa K."/>
            <person name="Ise K."/>
            <person name="Suzuki Y."/>
            <person name="Anantharaman K."/>
            <person name="Probst A."/>
            <person name="Burstein D."/>
            <person name="Thomas B.C."/>
            <person name="Banfield J.F."/>
        </authorList>
    </citation>
    <scope>NUCLEOTIDE SEQUENCE [LARGE SCALE GENOMIC DNA]</scope>
    <source>
        <strain evidence="1">HGW-Actinobacteria-3</strain>
    </source>
</reference>
<organism evidence="1 2">
    <name type="scientific">Candidatus Anoxymicrobium japonicum</name>
    <dbReference type="NCBI Taxonomy" id="2013648"/>
    <lineage>
        <taxon>Bacteria</taxon>
        <taxon>Bacillati</taxon>
        <taxon>Actinomycetota</taxon>
        <taxon>Candidatus Geothermincolia</taxon>
        <taxon>Candidatus Geothermincolales</taxon>
        <taxon>Candidatus Anoxymicrobiaceae</taxon>
        <taxon>Candidatus Anoxymicrobium</taxon>
    </lineage>
</organism>
<evidence type="ECO:0000313" key="1">
    <source>
        <dbReference type="EMBL" id="PKQ28571.1"/>
    </source>
</evidence>
<evidence type="ECO:0000313" key="2">
    <source>
        <dbReference type="Proteomes" id="UP000233654"/>
    </source>
</evidence>
<accession>A0A2N3G785</accession>
<gene>
    <name evidence="1" type="ORF">CVT63_01950</name>
</gene>
<name>A0A2N3G785_9ACTN</name>
<dbReference type="InterPro" id="IPR049210">
    <property type="entry name" value="DUF6812"/>
</dbReference>
<comment type="caution">
    <text evidence="1">The sequence shown here is derived from an EMBL/GenBank/DDBJ whole genome shotgun (WGS) entry which is preliminary data.</text>
</comment>
<sequence length="91" mass="10477">MHVPKEKIKVTILVERFRIVGDIFRYPGARLLDLVNVKDNAFMPVTDAQIFSLADGKLVHTASFVGVNRTAIMFFYPSEEYVQQEQETETR</sequence>
<protein>
    <submittedName>
        <fullName evidence="1">Uncharacterized protein</fullName>
    </submittedName>
</protein>